<feature type="region of interest" description="Disordered" evidence="1">
    <location>
        <begin position="107"/>
        <end position="131"/>
    </location>
</feature>
<evidence type="ECO:0000313" key="2">
    <source>
        <dbReference type="EMBL" id="TGO36697.1"/>
    </source>
</evidence>
<gene>
    <name evidence="2" type="ORF">BHYA_0117g00210</name>
</gene>
<dbReference type="SUPFAM" id="SSF53067">
    <property type="entry name" value="Actin-like ATPase domain"/>
    <property type="match status" value="2"/>
</dbReference>
<dbReference type="PANTHER" id="PTHR42749">
    <property type="entry name" value="CELL SHAPE-DETERMINING PROTEIN MREB"/>
    <property type="match status" value="1"/>
</dbReference>
<proteinExistence type="predicted"/>
<organism evidence="2 3">
    <name type="scientific">Botrytis hyacinthi</name>
    <dbReference type="NCBI Taxonomy" id="278943"/>
    <lineage>
        <taxon>Eukaryota</taxon>
        <taxon>Fungi</taxon>
        <taxon>Dikarya</taxon>
        <taxon>Ascomycota</taxon>
        <taxon>Pezizomycotina</taxon>
        <taxon>Leotiomycetes</taxon>
        <taxon>Helotiales</taxon>
        <taxon>Sclerotiniaceae</taxon>
        <taxon>Botrytis</taxon>
    </lineage>
</organism>
<dbReference type="Gene3D" id="3.30.420.40">
    <property type="match status" value="2"/>
</dbReference>
<dbReference type="InterPro" id="IPR043129">
    <property type="entry name" value="ATPase_NBD"/>
</dbReference>
<evidence type="ECO:0000313" key="3">
    <source>
        <dbReference type="Proteomes" id="UP000297814"/>
    </source>
</evidence>
<protein>
    <submittedName>
        <fullName evidence="2">Uncharacterized protein</fullName>
    </submittedName>
</protein>
<dbReference type="Proteomes" id="UP000297814">
    <property type="component" value="Unassembled WGS sequence"/>
</dbReference>
<keyword evidence="3" id="KW-1185">Reference proteome</keyword>
<dbReference type="AlphaFoldDB" id="A0A4Z1GSZ4"/>
<dbReference type="CDD" id="cd10170">
    <property type="entry name" value="ASKHA_NBD_HSP70"/>
    <property type="match status" value="1"/>
</dbReference>
<sequence length="752" mass="84934">MSKNMATRGGPFGSKNRNVSRQTVSARHGGKSQNQGNRMTHSPTPSTAISVRSSNMRSHLITPKDKVVVGLDYGTTFTSVSYSIVPINCGNMKGSANDVLSVINWPSDGEDGQRKQVPTESWYSSEPVERHRNDEDEIFDENLFDLSQGQHPLLLSGTGGDAINEPEDSEMEDELSVDFLWGYSVPYQIYKANSTRSQRRLVKRAKLMLVETEYTNEDRKGLRSTLTGLLKEGIIRRHGKRSKPESDMWDAVDPISDYIVKVLQHTKEQLKNLHGFSDQIPVDFVMTIPTVWSPEASRVLQTSVKTAIQATTFGNPWLTTADNIFLISEPEAAATFLLESSEDISLGETFIIADCGGGTVDVVTYGVSNRYPLRLQDEKIQPAGDNCGSSYLNDNYKDMLLNRLQDEHYLFKNSDTLESIVNRLIPDFENEYKRRVNVMKRCGHRVYIAGLRGDEQMNRVGLAEKRFEVNHLQMNLSDYKEIFDPLLKRISNLLENQIQQAVEKKLVVKKVFLVGGFGGSPSLRNYLKNWLAVKSGELKFNIELVTDRHKCITAVASGAVLRALDKKNGPERISQSSYGFLRHEPWQPRLYPGHERARPDESELDGEKYVATIDYFMVKGNPIRPDHQFSPFPTYHTFPIDEKKFLCEEVLYVSDTATESHYSRRNLKNADAQIAGRIIVDMTFLREKGIITPVYPEEGIGGKKHYRVEYELVAKVEGRALRYEARYPAGKDGKVQNKGQFSIAAAFREGTA</sequence>
<evidence type="ECO:0000256" key="1">
    <source>
        <dbReference type="SAM" id="MobiDB-lite"/>
    </source>
</evidence>
<dbReference type="PANTHER" id="PTHR42749:SF8">
    <property type="entry name" value="HSP70 FAMILY PROTEIN (AFU_ORTHOLOGUE AFUA_3G13740)"/>
    <property type="match status" value="1"/>
</dbReference>
<name>A0A4Z1GSZ4_9HELO</name>
<comment type="caution">
    <text evidence="2">The sequence shown here is derived from an EMBL/GenBank/DDBJ whole genome shotgun (WGS) entry which is preliminary data.</text>
</comment>
<accession>A0A4Z1GSZ4</accession>
<dbReference type="EMBL" id="PQXK01000117">
    <property type="protein sequence ID" value="TGO36697.1"/>
    <property type="molecule type" value="Genomic_DNA"/>
</dbReference>
<reference evidence="2 3" key="1">
    <citation type="submission" date="2017-12" db="EMBL/GenBank/DDBJ databases">
        <title>Comparative genomics of Botrytis spp.</title>
        <authorList>
            <person name="Valero-Jimenez C.A."/>
            <person name="Tapia P."/>
            <person name="Veloso J."/>
            <person name="Silva-Moreno E."/>
            <person name="Staats M."/>
            <person name="Valdes J.H."/>
            <person name="Van Kan J.A.L."/>
        </authorList>
    </citation>
    <scope>NUCLEOTIDE SEQUENCE [LARGE SCALE GENOMIC DNA]</scope>
    <source>
        <strain evidence="2 3">Bh0001</strain>
    </source>
</reference>
<feature type="compositionally biased region" description="Polar residues" evidence="1">
    <location>
        <begin position="15"/>
        <end position="49"/>
    </location>
</feature>
<feature type="region of interest" description="Disordered" evidence="1">
    <location>
        <begin position="1"/>
        <end position="49"/>
    </location>
</feature>
<dbReference type="Gene3D" id="3.90.640.10">
    <property type="entry name" value="Actin, Chain A, domain 4"/>
    <property type="match status" value="1"/>
</dbReference>